<evidence type="ECO:0000313" key="2">
    <source>
        <dbReference type="Proteomes" id="UP000287033"/>
    </source>
</evidence>
<name>A0A401SX75_CHIPU</name>
<keyword evidence="2" id="KW-1185">Reference proteome</keyword>
<reference evidence="1 2" key="1">
    <citation type="journal article" date="2018" name="Nat. Ecol. Evol.">
        <title>Shark genomes provide insights into elasmobranch evolution and the origin of vertebrates.</title>
        <authorList>
            <person name="Hara Y"/>
            <person name="Yamaguchi K"/>
            <person name="Onimaru K"/>
            <person name="Kadota M"/>
            <person name="Koyanagi M"/>
            <person name="Keeley SD"/>
            <person name="Tatsumi K"/>
            <person name="Tanaka K"/>
            <person name="Motone F"/>
            <person name="Kageyama Y"/>
            <person name="Nozu R"/>
            <person name="Adachi N"/>
            <person name="Nishimura O"/>
            <person name="Nakagawa R"/>
            <person name="Tanegashima C"/>
            <person name="Kiyatake I"/>
            <person name="Matsumoto R"/>
            <person name="Murakumo K"/>
            <person name="Nishida K"/>
            <person name="Terakita A"/>
            <person name="Kuratani S"/>
            <person name="Sato K"/>
            <person name="Hyodo S Kuraku.S."/>
        </authorList>
    </citation>
    <scope>NUCLEOTIDE SEQUENCE [LARGE SCALE GENOMIC DNA]</scope>
</reference>
<dbReference type="AlphaFoldDB" id="A0A401SX75"/>
<evidence type="ECO:0000313" key="1">
    <source>
        <dbReference type="EMBL" id="GCC34995.1"/>
    </source>
</evidence>
<accession>A0A401SX75</accession>
<sequence>MAASMGLVVRGGGDYHTDGPTYGPEAATAVFKMAVMAGRPLLSAVNWDIGLQLRQALIGEIVSAVVVGLVWYTGTQEW</sequence>
<comment type="caution">
    <text evidence="1">The sequence shown here is derived from an EMBL/GenBank/DDBJ whole genome shotgun (WGS) entry which is preliminary data.</text>
</comment>
<organism evidence="1 2">
    <name type="scientific">Chiloscyllium punctatum</name>
    <name type="common">Brownbanded bambooshark</name>
    <name type="synonym">Hemiscyllium punctatum</name>
    <dbReference type="NCBI Taxonomy" id="137246"/>
    <lineage>
        <taxon>Eukaryota</taxon>
        <taxon>Metazoa</taxon>
        <taxon>Chordata</taxon>
        <taxon>Craniata</taxon>
        <taxon>Vertebrata</taxon>
        <taxon>Chondrichthyes</taxon>
        <taxon>Elasmobranchii</taxon>
        <taxon>Galeomorphii</taxon>
        <taxon>Galeoidea</taxon>
        <taxon>Orectolobiformes</taxon>
        <taxon>Hemiscylliidae</taxon>
        <taxon>Chiloscyllium</taxon>
    </lineage>
</organism>
<dbReference type="EMBL" id="BEZZ01000654">
    <property type="protein sequence ID" value="GCC34995.1"/>
    <property type="molecule type" value="Genomic_DNA"/>
</dbReference>
<gene>
    <name evidence="1" type="ORF">chiPu_0013473</name>
</gene>
<proteinExistence type="predicted"/>
<dbReference type="Proteomes" id="UP000287033">
    <property type="component" value="Unassembled WGS sequence"/>
</dbReference>
<protein>
    <submittedName>
        <fullName evidence="1">Uncharacterized protein</fullName>
    </submittedName>
</protein>